<dbReference type="InterPro" id="IPR045931">
    <property type="entry name" value="DUF6350"/>
</dbReference>
<feature type="transmembrane region" description="Helical" evidence="1">
    <location>
        <begin position="110"/>
        <end position="131"/>
    </location>
</feature>
<feature type="transmembrane region" description="Helical" evidence="1">
    <location>
        <begin position="201"/>
        <end position="220"/>
    </location>
</feature>
<reference evidence="2" key="1">
    <citation type="submission" date="2020-05" db="EMBL/GenBank/DDBJ databases">
        <authorList>
            <person name="Chiriac C."/>
            <person name="Salcher M."/>
            <person name="Ghai R."/>
            <person name="Kavagutti S V."/>
        </authorList>
    </citation>
    <scope>NUCLEOTIDE SEQUENCE</scope>
</reference>
<evidence type="ECO:0000256" key="1">
    <source>
        <dbReference type="SAM" id="Phobius"/>
    </source>
</evidence>
<keyword evidence="1" id="KW-1133">Transmembrane helix</keyword>
<accession>A0A6J6AIC0</accession>
<dbReference type="Pfam" id="PF19877">
    <property type="entry name" value="DUF6350"/>
    <property type="match status" value="1"/>
</dbReference>
<proteinExistence type="predicted"/>
<organism evidence="2">
    <name type="scientific">freshwater metagenome</name>
    <dbReference type="NCBI Taxonomy" id="449393"/>
    <lineage>
        <taxon>unclassified sequences</taxon>
        <taxon>metagenomes</taxon>
        <taxon>ecological metagenomes</taxon>
    </lineage>
</organism>
<keyword evidence="1" id="KW-0472">Membrane</keyword>
<evidence type="ECO:0000313" key="2">
    <source>
        <dbReference type="EMBL" id="CAB4370174.1"/>
    </source>
</evidence>
<name>A0A6J6AIC0_9ZZZZ</name>
<sequence>MFQRVLSVSLSQVIRSIALVLLPISFLTLIAWATAGSITGNTSDPIRAAVWVWLGVHNIPFALNLPPAGVEGYLSYLPLGGLLFPFLAIRSSFARIVEKLDKETHSINIARVHFTVIYCLIAELLILVTNTDAIRPVWYLAIAILIPAVYLTTLTVGKKVTLTQPLNFGTRIVALLLGISSLFLTFSLFMNLSTVRDLTTVLQPGIFGGFLLLLINIVYLPNAAVSSMAYLSGTGFGVGTDTLVSPLEHNVAQIPALPILGALPNTEHPQFLFSIFFFVMAGALLASWTIALSTRVLWQSYFISVASIFILTYFSSGSLLTQEMSTVGPSLWKFPLSVAVEMGIGIAFAILIPQISLPSRKEKFSE</sequence>
<feature type="transmembrane region" description="Helical" evidence="1">
    <location>
        <begin position="334"/>
        <end position="356"/>
    </location>
</feature>
<dbReference type="EMBL" id="CAEUNI010000001">
    <property type="protein sequence ID" value="CAB4370174.1"/>
    <property type="molecule type" value="Genomic_DNA"/>
</dbReference>
<gene>
    <name evidence="3" type="ORF">UFOPK1951_00198</name>
    <name evidence="2" type="ORF">UFOPK4182_00004</name>
</gene>
<feature type="transmembrane region" description="Helical" evidence="1">
    <location>
        <begin position="73"/>
        <end position="89"/>
    </location>
</feature>
<evidence type="ECO:0000313" key="3">
    <source>
        <dbReference type="EMBL" id="CAB4620588.1"/>
    </source>
</evidence>
<feature type="transmembrane region" description="Helical" evidence="1">
    <location>
        <begin position="12"/>
        <end position="35"/>
    </location>
</feature>
<keyword evidence="1" id="KW-0812">Transmembrane</keyword>
<feature type="transmembrane region" description="Helical" evidence="1">
    <location>
        <begin position="271"/>
        <end position="290"/>
    </location>
</feature>
<feature type="transmembrane region" description="Helical" evidence="1">
    <location>
        <begin position="296"/>
        <end position="314"/>
    </location>
</feature>
<feature type="transmembrane region" description="Helical" evidence="1">
    <location>
        <begin position="137"/>
        <end position="156"/>
    </location>
</feature>
<dbReference type="AlphaFoldDB" id="A0A6J6AIC0"/>
<feature type="transmembrane region" description="Helical" evidence="1">
    <location>
        <begin position="168"/>
        <end position="189"/>
    </location>
</feature>
<dbReference type="EMBL" id="CAEZVH010000011">
    <property type="protein sequence ID" value="CAB4620588.1"/>
    <property type="molecule type" value="Genomic_DNA"/>
</dbReference>
<protein>
    <submittedName>
        <fullName evidence="2">Unannotated protein</fullName>
    </submittedName>
</protein>